<dbReference type="SUPFAM" id="SSF51445">
    <property type="entry name" value="(Trans)glycosidases"/>
    <property type="match status" value="1"/>
</dbReference>
<proteinExistence type="predicted"/>
<evidence type="ECO:0000256" key="1">
    <source>
        <dbReference type="SAM" id="SignalP"/>
    </source>
</evidence>
<sequence length="707" mass="76864">MKRWIAALAAVALVAVGQHAVAREQAPQAFPDVKTRTKGIIPPGGVLSSKTGGNTVDAELREDTPRADGRHHYDSRKLIERLKAMHVNTYLFGVWESPTDWDDLRSEFAPLARAAGIDIWVDLVPPTECQTDRPEGAYLEGYCSRPFKLDFIAWARNIATLSLQYPNIKAWQVDDFLAGDVNAKLFTPEYLSKIKATQDAINPNLGLLTTMYRWDYSDEHLDRLAPYIDGAIFPYLGGAQSASDPRFVASQLDELRAKLTPRHLDLIVLLYTDRFLDAALPPSPEAVSEALKQAMPYAADGRIGGIVAYGAPVNYDRRPTVASNNLAQTGDGRLSFAQGNYTTAAAGGYAEAYQQVAVDPNAGSWKLDFATYDQVSRTPSKSGKLFKEVLVDDKVVWRSDVADEFGFTWAPASVDLTAALRGKTTAKLALRLAVDGAANFPIDVGFDSLVPTGFTVANFGFEDVNPATRAWKFAQRSDSVYGSLEKVTPHQAKDVYDVIAAAFAGQPAPAVPTTPSGPIPTNLPRTGLVYQPGGANTVQNSAMYGKGRLSLFVPERTATGTSTCIWAEQRMPVDPNAPRYEISWWDYDGYAADLWGYHLKQVSIVTSKGRKLLSNIDAASAPKLWMNGQGGWGPIDISQFVRGESSVVMQFALCEQQGVGDYMIDVGYDEIEAVGLTVTNGGFEQGSTGWTIVSPHPGMQAKVVTAP</sequence>
<evidence type="ECO:0000313" key="2">
    <source>
        <dbReference type="EMBL" id="MBB5983634.1"/>
    </source>
</evidence>
<dbReference type="AlphaFoldDB" id="A0A841DWW5"/>
<feature type="signal peptide" evidence="1">
    <location>
        <begin position="1"/>
        <end position="22"/>
    </location>
</feature>
<evidence type="ECO:0008006" key="4">
    <source>
        <dbReference type="Google" id="ProtNLM"/>
    </source>
</evidence>
<dbReference type="RefSeq" id="WP_184841791.1">
    <property type="nucleotide sequence ID" value="NZ_BAAAVN010000012.1"/>
</dbReference>
<name>A0A841DWW5_9ACTN</name>
<reference evidence="2 3" key="1">
    <citation type="submission" date="2020-08" db="EMBL/GenBank/DDBJ databases">
        <title>Sequencing the genomes of 1000 actinobacteria strains.</title>
        <authorList>
            <person name="Klenk H.-P."/>
        </authorList>
    </citation>
    <scope>NUCLEOTIDE SEQUENCE [LARGE SCALE GENOMIC DNA]</scope>
    <source>
        <strain evidence="2 3">DSM 17294</strain>
    </source>
</reference>
<dbReference type="Proteomes" id="UP000558997">
    <property type="component" value="Unassembled WGS sequence"/>
</dbReference>
<protein>
    <recommendedName>
        <fullName evidence="4">Glycoside hydrolase family 42 N-terminal domain-containing protein</fullName>
    </recommendedName>
</protein>
<comment type="caution">
    <text evidence="2">The sequence shown here is derived from an EMBL/GenBank/DDBJ whole genome shotgun (WGS) entry which is preliminary data.</text>
</comment>
<evidence type="ECO:0000313" key="3">
    <source>
        <dbReference type="Proteomes" id="UP000558997"/>
    </source>
</evidence>
<accession>A0A841DWW5</accession>
<keyword evidence="1" id="KW-0732">Signal</keyword>
<gene>
    <name evidence="2" type="ORF">HDA44_006975</name>
</gene>
<keyword evidence="3" id="KW-1185">Reference proteome</keyword>
<organism evidence="2 3">
    <name type="scientific">Kribbella solani</name>
    <dbReference type="NCBI Taxonomy" id="236067"/>
    <lineage>
        <taxon>Bacteria</taxon>
        <taxon>Bacillati</taxon>
        <taxon>Actinomycetota</taxon>
        <taxon>Actinomycetes</taxon>
        <taxon>Propionibacteriales</taxon>
        <taxon>Kribbellaceae</taxon>
        <taxon>Kribbella</taxon>
    </lineage>
</organism>
<dbReference type="EMBL" id="JACHNF010000001">
    <property type="protein sequence ID" value="MBB5983634.1"/>
    <property type="molecule type" value="Genomic_DNA"/>
</dbReference>
<dbReference type="InterPro" id="IPR017853">
    <property type="entry name" value="GH"/>
</dbReference>
<feature type="chain" id="PRO_5032941725" description="Glycoside hydrolase family 42 N-terminal domain-containing protein" evidence="1">
    <location>
        <begin position="23"/>
        <end position="707"/>
    </location>
</feature>